<evidence type="ECO:0000313" key="2">
    <source>
        <dbReference type="Proteomes" id="UP000194137"/>
    </source>
</evidence>
<evidence type="ECO:0000313" key="1">
    <source>
        <dbReference type="EMBL" id="ARP98653.1"/>
    </source>
</evidence>
<dbReference type="EMBL" id="CP021112">
    <property type="protein sequence ID" value="ARP98653.1"/>
    <property type="molecule type" value="Genomic_DNA"/>
</dbReference>
<gene>
    <name evidence="1" type="ORF">CAK95_05825</name>
</gene>
<keyword evidence="2" id="KW-1185">Reference proteome</keyword>
<dbReference type="Proteomes" id="UP000194137">
    <property type="component" value="Chromosome"/>
</dbReference>
<dbReference type="KEGG" id="psin:CAK95_05825"/>
<organism evidence="1 2">
    <name type="scientific">Pseudorhodoplanes sinuspersici</name>
    <dbReference type="NCBI Taxonomy" id="1235591"/>
    <lineage>
        <taxon>Bacteria</taxon>
        <taxon>Pseudomonadati</taxon>
        <taxon>Pseudomonadota</taxon>
        <taxon>Alphaproteobacteria</taxon>
        <taxon>Hyphomicrobiales</taxon>
        <taxon>Pseudorhodoplanes</taxon>
    </lineage>
</organism>
<protein>
    <submittedName>
        <fullName evidence="1">Uncharacterized protein</fullName>
    </submittedName>
</protein>
<proteinExistence type="predicted"/>
<accession>A0A1W6ZML0</accession>
<dbReference type="AlphaFoldDB" id="A0A1W6ZML0"/>
<reference evidence="1 2" key="1">
    <citation type="submission" date="2017-05" db="EMBL/GenBank/DDBJ databases">
        <title>Full genome sequence of Pseudorhodoplanes sinuspersici.</title>
        <authorList>
            <person name="Dastgheib S.M.M."/>
            <person name="Shavandi M."/>
            <person name="Tirandaz H."/>
        </authorList>
    </citation>
    <scope>NUCLEOTIDE SEQUENCE [LARGE SCALE GENOMIC DNA]</scope>
    <source>
        <strain evidence="1 2">RIPI110</strain>
    </source>
</reference>
<sequence length="85" mass="9840">MSGHIDKSWLVFRSIENSDHDRCVDLFQRPDGTFGFEEFRRDVEDVGEWTPVQYYSDIAYPTNDAALNAAIHVIPWLGEAIKSRH</sequence>
<name>A0A1W6ZML0_9HYPH</name>